<dbReference type="Gene3D" id="3.40.190.10">
    <property type="entry name" value="Periplasmic binding protein-like II"/>
    <property type="match status" value="1"/>
</dbReference>
<feature type="signal peptide" evidence="2">
    <location>
        <begin position="1"/>
        <end position="25"/>
    </location>
</feature>
<keyword evidence="4" id="KW-1185">Reference proteome</keyword>
<keyword evidence="2" id="KW-0732">Signal</keyword>
<dbReference type="PANTHER" id="PTHR42928:SF5">
    <property type="entry name" value="BLR1237 PROTEIN"/>
    <property type="match status" value="1"/>
</dbReference>
<sequence>MNKTLIGRRVALAASLALVGGSAWAAWPEREVQMVVNYGAGGNTDVASRELARAMAAELGKPVVVTNRPGALGTLAPAWLTSQQPDGYTLGVVTYSAVAITPLLMKVPYKTDDFTYVGAFGRYRYGVVVKASSPYRTLQDLVEAGKRKPVFFGAPSAPNNLAMFDLARVSGAKFEQVSYKSGNDTVVALLSGQVEVIVQNPSDVMAQIEAGELRILASASPVRWPEFPDVPTMKEAGYDVEIDSWLGLAVPKGTPQDVVARLEGAMIAASRNPAMVQAFKRIGVDPAGIPGAQYRDMALTGYERTKASVEASPIPSIAQ</sequence>
<comment type="similarity">
    <text evidence="1">Belongs to the UPF0065 (bug) family.</text>
</comment>
<dbReference type="RefSeq" id="WP_149812079.1">
    <property type="nucleotide sequence ID" value="NZ_VUKA01000003.1"/>
</dbReference>
<dbReference type="OrthoDB" id="8970543at2"/>
<accession>A0A5B2THU8</accession>
<dbReference type="EMBL" id="VUKA01000003">
    <property type="protein sequence ID" value="KAA2213575.1"/>
    <property type="molecule type" value="Genomic_DNA"/>
</dbReference>
<dbReference type="PANTHER" id="PTHR42928">
    <property type="entry name" value="TRICARBOXYLATE-BINDING PROTEIN"/>
    <property type="match status" value="1"/>
</dbReference>
<dbReference type="InterPro" id="IPR042100">
    <property type="entry name" value="Bug_dom1"/>
</dbReference>
<dbReference type="PIRSF" id="PIRSF017082">
    <property type="entry name" value="YflP"/>
    <property type="match status" value="1"/>
</dbReference>
<feature type="chain" id="PRO_5022917648" evidence="2">
    <location>
        <begin position="26"/>
        <end position="319"/>
    </location>
</feature>
<evidence type="ECO:0000313" key="3">
    <source>
        <dbReference type="EMBL" id="KAA2213575.1"/>
    </source>
</evidence>
<name>A0A5B2THU8_9PROT</name>
<dbReference type="Gene3D" id="3.40.190.150">
    <property type="entry name" value="Bordetella uptake gene, domain 1"/>
    <property type="match status" value="1"/>
</dbReference>
<dbReference type="InterPro" id="IPR005064">
    <property type="entry name" value="BUG"/>
</dbReference>
<dbReference type="SUPFAM" id="SSF53850">
    <property type="entry name" value="Periplasmic binding protein-like II"/>
    <property type="match status" value="1"/>
</dbReference>
<dbReference type="CDD" id="cd07012">
    <property type="entry name" value="PBP2_Bug_TTT"/>
    <property type="match status" value="1"/>
</dbReference>
<organism evidence="3 4">
    <name type="scientific">Teichococcus oryzae</name>
    <dbReference type="NCBI Taxonomy" id="1608942"/>
    <lineage>
        <taxon>Bacteria</taxon>
        <taxon>Pseudomonadati</taxon>
        <taxon>Pseudomonadota</taxon>
        <taxon>Alphaproteobacteria</taxon>
        <taxon>Acetobacterales</taxon>
        <taxon>Roseomonadaceae</taxon>
        <taxon>Roseomonas</taxon>
    </lineage>
</organism>
<reference evidence="3 4" key="1">
    <citation type="journal article" date="2015" name="Int. J. Syst. Evol. Microbiol.">
        <title>Roseomonas oryzae sp. nov., isolated from paddy rhizosphere soil.</title>
        <authorList>
            <person name="Ramaprasad E.V."/>
            <person name="Sasikala Ch."/>
            <person name="Ramana Ch.V."/>
        </authorList>
    </citation>
    <scope>NUCLEOTIDE SEQUENCE [LARGE SCALE GENOMIC DNA]</scope>
    <source>
        <strain evidence="3 4">KCTC 42542</strain>
    </source>
</reference>
<proteinExistence type="inferred from homology"/>
<comment type="caution">
    <text evidence="3">The sequence shown here is derived from an EMBL/GenBank/DDBJ whole genome shotgun (WGS) entry which is preliminary data.</text>
</comment>
<protein>
    <submittedName>
        <fullName evidence="3">Tripartite tricarboxylate transporter substrate binding protein</fullName>
    </submittedName>
</protein>
<dbReference type="Proteomes" id="UP000322110">
    <property type="component" value="Unassembled WGS sequence"/>
</dbReference>
<gene>
    <name evidence="3" type="ORF">F0Q34_10120</name>
</gene>
<dbReference type="AlphaFoldDB" id="A0A5B2THU8"/>
<evidence type="ECO:0000256" key="1">
    <source>
        <dbReference type="ARBA" id="ARBA00006987"/>
    </source>
</evidence>
<dbReference type="Pfam" id="PF03401">
    <property type="entry name" value="TctC"/>
    <property type="match status" value="1"/>
</dbReference>
<evidence type="ECO:0000256" key="2">
    <source>
        <dbReference type="SAM" id="SignalP"/>
    </source>
</evidence>
<evidence type="ECO:0000313" key="4">
    <source>
        <dbReference type="Proteomes" id="UP000322110"/>
    </source>
</evidence>